<dbReference type="KEGG" id="sti:Sthe_0026"/>
<protein>
    <submittedName>
        <fullName evidence="1">Uncharacterized protein</fullName>
    </submittedName>
</protein>
<dbReference type="AlphaFoldDB" id="D1C5E9"/>
<organism evidence="1 2">
    <name type="scientific">Sphaerobacter thermophilus (strain ATCC 49802 / DSM 20745 / KCCM 41009 / NCIMB 13125 / S 6022)</name>
    <dbReference type="NCBI Taxonomy" id="479434"/>
    <lineage>
        <taxon>Bacteria</taxon>
        <taxon>Pseudomonadati</taxon>
        <taxon>Thermomicrobiota</taxon>
        <taxon>Thermomicrobia</taxon>
        <taxon>Sphaerobacterales</taxon>
        <taxon>Sphaerobacterineae</taxon>
        <taxon>Sphaerobacteraceae</taxon>
        <taxon>Sphaerobacter</taxon>
    </lineage>
</organism>
<keyword evidence="2" id="KW-1185">Reference proteome</keyword>
<dbReference type="STRING" id="479434.Sthe_0026"/>
<dbReference type="HOGENOM" id="CLU_1853949_0_0_0"/>
<dbReference type="RefSeq" id="WP_012870514.1">
    <property type="nucleotide sequence ID" value="NC_013523.1"/>
</dbReference>
<accession>D1C5E9</accession>
<gene>
    <name evidence="1" type="ordered locus">Sthe_0026</name>
</gene>
<evidence type="ECO:0000313" key="1">
    <source>
        <dbReference type="EMBL" id="ACZ37465.1"/>
    </source>
</evidence>
<dbReference type="Proteomes" id="UP000002027">
    <property type="component" value="Chromosome 1"/>
</dbReference>
<proteinExistence type="predicted"/>
<reference evidence="2" key="1">
    <citation type="submission" date="2009-11" db="EMBL/GenBank/DDBJ databases">
        <title>The complete chromosome 1 of Sphaerobacter thermophilus DSM 20745.</title>
        <authorList>
            <person name="Lucas S."/>
            <person name="Copeland A."/>
            <person name="Lapidus A."/>
            <person name="Glavina del Rio T."/>
            <person name="Dalin E."/>
            <person name="Tice H."/>
            <person name="Bruce D."/>
            <person name="Goodwin L."/>
            <person name="Pitluck S."/>
            <person name="Kyrpides N."/>
            <person name="Mavromatis K."/>
            <person name="Ivanova N."/>
            <person name="Mikhailova N."/>
            <person name="LaButti K.M."/>
            <person name="Clum A."/>
            <person name="Sun H.I."/>
            <person name="Brettin T."/>
            <person name="Detter J.C."/>
            <person name="Han C."/>
            <person name="Larimer F."/>
            <person name="Land M."/>
            <person name="Hauser L."/>
            <person name="Markowitz V."/>
            <person name="Cheng J.F."/>
            <person name="Hugenholtz P."/>
            <person name="Woyke T."/>
            <person name="Wu D."/>
            <person name="Steenblock K."/>
            <person name="Schneider S."/>
            <person name="Pukall R."/>
            <person name="Goeker M."/>
            <person name="Klenk H.P."/>
            <person name="Eisen J.A."/>
        </authorList>
    </citation>
    <scope>NUCLEOTIDE SEQUENCE [LARGE SCALE GENOMIC DNA]</scope>
    <source>
        <strain evidence="2">ATCC 49802 / DSM 20745 / S 6022</strain>
    </source>
</reference>
<reference evidence="1 2" key="2">
    <citation type="journal article" date="2010" name="Stand. Genomic Sci.">
        <title>Complete genome sequence of Desulfohalobium retbaense type strain (HR(100)).</title>
        <authorList>
            <person name="Spring S."/>
            <person name="Nolan M."/>
            <person name="Lapidus A."/>
            <person name="Glavina Del Rio T."/>
            <person name="Copeland A."/>
            <person name="Tice H."/>
            <person name="Cheng J.F."/>
            <person name="Lucas S."/>
            <person name="Land M."/>
            <person name="Chen F."/>
            <person name="Bruce D."/>
            <person name="Goodwin L."/>
            <person name="Pitluck S."/>
            <person name="Ivanova N."/>
            <person name="Mavromatis K."/>
            <person name="Mikhailova N."/>
            <person name="Pati A."/>
            <person name="Chen A."/>
            <person name="Palaniappan K."/>
            <person name="Hauser L."/>
            <person name="Chang Y.J."/>
            <person name="Jeffries C.D."/>
            <person name="Munk C."/>
            <person name="Kiss H."/>
            <person name="Chain P."/>
            <person name="Han C."/>
            <person name="Brettin T."/>
            <person name="Detter J.C."/>
            <person name="Schuler E."/>
            <person name="Goker M."/>
            <person name="Rohde M."/>
            <person name="Bristow J."/>
            <person name="Eisen J.A."/>
            <person name="Markowitz V."/>
            <person name="Hugenholtz P."/>
            <person name="Kyrpides N.C."/>
            <person name="Klenk H.P."/>
        </authorList>
    </citation>
    <scope>NUCLEOTIDE SEQUENCE [LARGE SCALE GENOMIC DNA]</scope>
    <source>
        <strain evidence="2">ATCC 49802 / DSM 20745 / S 6022</strain>
    </source>
</reference>
<dbReference type="InParanoid" id="D1C5E9"/>
<name>D1C5E9_SPHTD</name>
<evidence type="ECO:0000313" key="2">
    <source>
        <dbReference type="Proteomes" id="UP000002027"/>
    </source>
</evidence>
<sequence>MGRGRPCARPGCRAWAMRGRDYCWAHDPTRIRAGPAAQNAPVLAPGVRELIEQRVAELLAQSGTEESLAEEISALRLVLARVLAEEDDPARLAASIPRIVDAVVRAIRTQRTLAAGTAEGLTAAMTQVLLELGLGGDP</sequence>
<dbReference type="EMBL" id="CP001823">
    <property type="protein sequence ID" value="ACZ37465.1"/>
    <property type="molecule type" value="Genomic_DNA"/>
</dbReference>